<evidence type="ECO:0000256" key="3">
    <source>
        <dbReference type="ARBA" id="ARBA00022840"/>
    </source>
</evidence>
<dbReference type="Proteomes" id="UP000635384">
    <property type="component" value="Unassembled WGS sequence"/>
</dbReference>
<reference evidence="5 6" key="1">
    <citation type="submission" date="2020-09" db="EMBL/GenBank/DDBJ databases">
        <authorList>
            <person name="Yoon J.-W."/>
        </authorList>
    </citation>
    <scope>NUCLEOTIDE SEQUENCE [LARGE SCALE GENOMIC DNA]</scope>
    <source>
        <strain evidence="5 6">KMU-140</strain>
    </source>
</reference>
<evidence type="ECO:0000313" key="6">
    <source>
        <dbReference type="Proteomes" id="UP000635384"/>
    </source>
</evidence>
<organism evidence="5 6">
    <name type="scientific">Erythrobacter rubeus</name>
    <dbReference type="NCBI Taxonomy" id="2760803"/>
    <lineage>
        <taxon>Bacteria</taxon>
        <taxon>Pseudomonadati</taxon>
        <taxon>Pseudomonadota</taxon>
        <taxon>Alphaproteobacteria</taxon>
        <taxon>Sphingomonadales</taxon>
        <taxon>Erythrobacteraceae</taxon>
        <taxon>Erythrobacter/Porphyrobacter group</taxon>
        <taxon>Erythrobacter</taxon>
    </lineage>
</organism>
<name>A0ABR8KN23_9SPHN</name>
<evidence type="ECO:0000256" key="1">
    <source>
        <dbReference type="ARBA" id="ARBA00010638"/>
    </source>
</evidence>
<sequence>MKASVISKTTLRKNLRKMRREHVAAQPDAIRALLFHRPPAPLLAKIGDDAVIGLYSANADEAPAGGYAKFFHERGHAIALPAFTDQRATMTFREHTDPFGEGDLEAGPFDIAQPRPDAREVLPDVLFVPLIGFTASGERLGQGGGHYDRWLAEHPGRIAIGLAWDAQLCDALPTEPHDIALDAVITPTRMYGIS</sequence>
<proteinExistence type="inferred from homology"/>
<dbReference type="EMBL" id="JACXLC010000001">
    <property type="protein sequence ID" value="MBD2842019.1"/>
    <property type="molecule type" value="Genomic_DNA"/>
</dbReference>
<comment type="caution">
    <text evidence="5">The sequence shown here is derived from an EMBL/GenBank/DDBJ whole genome shotgun (WGS) entry which is preliminary data.</text>
</comment>
<dbReference type="PANTHER" id="PTHR23407">
    <property type="entry name" value="ATPASE INHIBITOR/5-FORMYLTETRAHYDROFOLATE CYCLO-LIGASE"/>
    <property type="match status" value="1"/>
</dbReference>
<evidence type="ECO:0000256" key="4">
    <source>
        <dbReference type="RuleBase" id="RU361279"/>
    </source>
</evidence>
<comment type="similarity">
    <text evidence="1 4">Belongs to the 5-formyltetrahydrofolate cyclo-ligase family.</text>
</comment>
<accession>A0ABR8KN23</accession>
<dbReference type="RefSeq" id="WP_190787514.1">
    <property type="nucleotide sequence ID" value="NZ_JACXLC010000001.1"/>
</dbReference>
<dbReference type="NCBIfam" id="TIGR02727">
    <property type="entry name" value="MTHFS_bact"/>
    <property type="match status" value="1"/>
</dbReference>
<comment type="catalytic activity">
    <reaction evidence="4">
        <text>(6S)-5-formyl-5,6,7,8-tetrahydrofolate + ATP = (6R)-5,10-methenyltetrahydrofolate + ADP + phosphate</text>
        <dbReference type="Rhea" id="RHEA:10488"/>
        <dbReference type="ChEBI" id="CHEBI:30616"/>
        <dbReference type="ChEBI" id="CHEBI:43474"/>
        <dbReference type="ChEBI" id="CHEBI:57455"/>
        <dbReference type="ChEBI" id="CHEBI:57457"/>
        <dbReference type="ChEBI" id="CHEBI:456216"/>
        <dbReference type="EC" id="6.3.3.2"/>
    </reaction>
</comment>
<evidence type="ECO:0000313" key="5">
    <source>
        <dbReference type="EMBL" id="MBD2842019.1"/>
    </source>
</evidence>
<dbReference type="InterPro" id="IPR002698">
    <property type="entry name" value="FTHF_cligase"/>
</dbReference>
<keyword evidence="4" id="KW-0479">Metal-binding</keyword>
<keyword evidence="5" id="KW-0436">Ligase</keyword>
<keyword evidence="6" id="KW-1185">Reference proteome</keyword>
<keyword evidence="3 4" id="KW-0067">ATP-binding</keyword>
<dbReference type="GO" id="GO:0030272">
    <property type="term" value="F:5-formyltetrahydrofolate cyclo-ligase activity"/>
    <property type="evidence" value="ECO:0007669"/>
    <property type="project" value="UniProtKB-EC"/>
</dbReference>
<dbReference type="InterPro" id="IPR024185">
    <property type="entry name" value="FTHF_cligase-like_sf"/>
</dbReference>
<dbReference type="SUPFAM" id="SSF100950">
    <property type="entry name" value="NagB/RpiA/CoA transferase-like"/>
    <property type="match status" value="1"/>
</dbReference>
<evidence type="ECO:0000256" key="2">
    <source>
        <dbReference type="ARBA" id="ARBA00022741"/>
    </source>
</evidence>
<gene>
    <name evidence="5" type="ORF">IB285_07070</name>
</gene>
<dbReference type="PIRSF" id="PIRSF006806">
    <property type="entry name" value="FTHF_cligase"/>
    <property type="match status" value="1"/>
</dbReference>
<dbReference type="PANTHER" id="PTHR23407:SF1">
    <property type="entry name" value="5-FORMYLTETRAHYDROFOLATE CYCLO-LIGASE"/>
    <property type="match status" value="1"/>
</dbReference>
<keyword evidence="2 4" id="KW-0547">Nucleotide-binding</keyword>
<dbReference type="InterPro" id="IPR037171">
    <property type="entry name" value="NagB/RpiA_transferase-like"/>
</dbReference>
<keyword evidence="4" id="KW-0460">Magnesium</keyword>
<dbReference type="Pfam" id="PF01812">
    <property type="entry name" value="5-FTHF_cyc-lig"/>
    <property type="match status" value="1"/>
</dbReference>
<protein>
    <recommendedName>
        <fullName evidence="4">5-formyltetrahydrofolate cyclo-ligase</fullName>
        <ecNumber evidence="4">6.3.3.2</ecNumber>
    </recommendedName>
</protein>
<dbReference type="Gene3D" id="3.40.50.10420">
    <property type="entry name" value="NagB/RpiA/CoA transferase-like"/>
    <property type="match status" value="1"/>
</dbReference>
<dbReference type="EC" id="6.3.3.2" evidence="4"/>
<comment type="cofactor">
    <cofactor evidence="4">
        <name>Mg(2+)</name>
        <dbReference type="ChEBI" id="CHEBI:18420"/>
    </cofactor>
</comment>